<dbReference type="GO" id="GO:0016491">
    <property type="term" value="F:oxidoreductase activity"/>
    <property type="evidence" value="ECO:0007669"/>
    <property type="project" value="UniProtKB-KW"/>
</dbReference>
<keyword evidence="2 5" id="KW-0125">Carotenoid biosynthesis</keyword>
<comment type="similarity">
    <text evidence="4">Belongs to the carotenoid/retinoid oxidoreductase family. CrtN subfamily.</text>
</comment>
<evidence type="ECO:0000256" key="3">
    <source>
        <dbReference type="ARBA" id="ARBA00023002"/>
    </source>
</evidence>
<dbReference type="Proteomes" id="UP000012085">
    <property type="component" value="Unassembled WGS sequence"/>
</dbReference>
<dbReference type="InterPro" id="IPR002937">
    <property type="entry name" value="Amino_oxidase"/>
</dbReference>
<proteinExistence type="inferred from homology"/>
<dbReference type="InterPro" id="IPR036188">
    <property type="entry name" value="FAD/NAD-bd_sf"/>
</dbReference>
<comment type="caution">
    <text evidence="7">The sequence shown here is derived from an EMBL/GenBank/DDBJ whole genome shotgun (WGS) entry which is preliminary data.</text>
</comment>
<dbReference type="PANTHER" id="PTHR43734">
    <property type="entry name" value="PHYTOENE DESATURASE"/>
    <property type="match status" value="1"/>
</dbReference>
<dbReference type="GO" id="GO:0016117">
    <property type="term" value="P:carotenoid biosynthetic process"/>
    <property type="evidence" value="ECO:0007669"/>
    <property type="project" value="UniProtKB-KW"/>
</dbReference>
<dbReference type="InterPro" id="IPR014105">
    <property type="entry name" value="Carotenoid/retinoid_OxRdtase"/>
</dbReference>
<dbReference type="AlphaFoldDB" id="M8CZ68"/>
<evidence type="ECO:0000256" key="5">
    <source>
        <dbReference type="RuleBase" id="RU362075"/>
    </source>
</evidence>
<evidence type="ECO:0000256" key="2">
    <source>
        <dbReference type="ARBA" id="ARBA00022746"/>
    </source>
</evidence>
<dbReference type="RefSeq" id="WP_003395510.1">
    <property type="nucleotide sequence ID" value="NZ_APCD01000003.1"/>
</dbReference>
<dbReference type="NCBIfam" id="TIGR02734">
    <property type="entry name" value="crtI_fam"/>
    <property type="match status" value="1"/>
</dbReference>
<sequence>MNVAIVGGGVGGMMTALLLAKRGVHVTIFEKNERLGGRLSFIERDGFRIDAGPTIVLLPEKLRAFLSDVGIEEDEYELVSCDPMYTIHFADGTSYTKYSDEKKQREEIRRVFPGEEERFVRFMRDMNTYFTTGERLILTKSFLNKKTFFTKETLALLSRMRAYQSVKTNVSRYFQDERLQLAYSLQTLYIGGNPYATPSLYSLVSFSEHAHGVHYVKGGYASLVSLLAKKLQQAGVTVHVQAPVERYRMNGAKVEALEVHGKEHRFDAVIMNIDEPTMMTKKRAWQPSSSCVLLYIGLGKMYDAPIHQFFLPPSFQQHMEDVFVRQVVPSDPSFYTFYPSALDRSLAPEGKSVLYVLIPVPASRDIDWTKQQDWLERMVDEVEKRAFPNMKQAIEWMHVRTPHDAWQEGLYGGGMFGIAPTLFQSGPFRPQVKSSLYENVYGVGASVHPGGGVPIVMQGAKLCTEQLLRDWSEQRWS</sequence>
<dbReference type="Pfam" id="PF01593">
    <property type="entry name" value="Amino_oxidase"/>
    <property type="match status" value="1"/>
</dbReference>
<evidence type="ECO:0000256" key="4">
    <source>
        <dbReference type="ARBA" id="ARBA00038322"/>
    </source>
</evidence>
<feature type="domain" description="Amine oxidase" evidence="6">
    <location>
        <begin position="11"/>
        <end position="456"/>
    </location>
</feature>
<organism evidence="7 8">
    <name type="scientific">Anoxybacillus flavithermus AK1</name>
    <dbReference type="NCBI Taxonomy" id="1297581"/>
    <lineage>
        <taxon>Bacteria</taxon>
        <taxon>Bacillati</taxon>
        <taxon>Bacillota</taxon>
        <taxon>Bacilli</taxon>
        <taxon>Bacillales</taxon>
        <taxon>Anoxybacillaceae</taxon>
        <taxon>Anoxybacillus</taxon>
    </lineage>
</organism>
<keyword evidence="3 5" id="KW-0560">Oxidoreductase</keyword>
<accession>M8CZ68</accession>
<dbReference type="EMBL" id="APCD01000003">
    <property type="protein sequence ID" value="EMT46733.1"/>
    <property type="molecule type" value="Genomic_DNA"/>
</dbReference>
<protein>
    <submittedName>
        <fullName evidence="7">Phytoene dehydrogenase</fullName>
    </submittedName>
</protein>
<reference evidence="7 8" key="2">
    <citation type="journal article" date="2015" name="Genome Announc.">
        <title>Genome Sequence of Anoxybacillus flavithermus Strain AK1, a Thermophile Isolated from a Hot Spring in Saudi Arabia.</title>
        <authorList>
            <person name="Khalil A."/>
            <person name="Sivakumar N."/>
            <person name="Qarawi S."/>
        </authorList>
    </citation>
    <scope>NUCLEOTIDE SEQUENCE [LARGE SCALE GENOMIC DNA]</scope>
    <source>
        <strain evidence="7 8">AK1</strain>
    </source>
</reference>
<comment type="pathway">
    <text evidence="1 5">Carotenoid biosynthesis.</text>
</comment>
<dbReference type="PANTHER" id="PTHR43734:SF1">
    <property type="entry name" value="PHYTOENE DESATURASE"/>
    <property type="match status" value="1"/>
</dbReference>
<evidence type="ECO:0000313" key="8">
    <source>
        <dbReference type="Proteomes" id="UP000012085"/>
    </source>
</evidence>
<dbReference type="PRINTS" id="PR00419">
    <property type="entry name" value="ADXRDTASE"/>
</dbReference>
<evidence type="ECO:0000256" key="1">
    <source>
        <dbReference type="ARBA" id="ARBA00004829"/>
    </source>
</evidence>
<evidence type="ECO:0000313" key="7">
    <source>
        <dbReference type="EMBL" id="EMT46733.1"/>
    </source>
</evidence>
<dbReference type="SUPFAM" id="SSF51905">
    <property type="entry name" value="FAD/NAD(P)-binding domain"/>
    <property type="match status" value="1"/>
</dbReference>
<dbReference type="Gene3D" id="3.50.50.60">
    <property type="entry name" value="FAD/NAD(P)-binding domain"/>
    <property type="match status" value="2"/>
</dbReference>
<name>M8CZ68_9BACL</name>
<reference evidence="7 8" key="1">
    <citation type="submission" date="2013-03" db="EMBL/GenBank/DDBJ databases">
        <title>Assembly of a new bacterial strain Anoxybacillus flavithermus AK1.</title>
        <authorList>
            <person name="Rajan I."/>
            <person name="PoliReddy D."/>
            <person name="Sugumar T."/>
            <person name="Rathinam K."/>
            <person name="Alqarawi S."/>
            <person name="Khalil A.B."/>
            <person name="Sivakumar N."/>
        </authorList>
    </citation>
    <scope>NUCLEOTIDE SEQUENCE [LARGE SCALE GENOMIC DNA]</scope>
    <source>
        <strain evidence="7 8">AK1</strain>
    </source>
</reference>
<gene>
    <name evidence="7" type="ORF">H919_03737</name>
</gene>
<dbReference type="PATRIC" id="fig|1297581.3.peg.763"/>
<evidence type="ECO:0000259" key="6">
    <source>
        <dbReference type="Pfam" id="PF01593"/>
    </source>
</evidence>